<proteinExistence type="inferred from homology"/>
<evidence type="ECO:0000313" key="9">
    <source>
        <dbReference type="Proteomes" id="UP000315750"/>
    </source>
</evidence>
<dbReference type="Proteomes" id="UP000315750">
    <property type="component" value="Chromosome"/>
</dbReference>
<keyword evidence="9" id="KW-1185">Reference proteome</keyword>
<evidence type="ECO:0000256" key="1">
    <source>
        <dbReference type="ARBA" id="ARBA00022714"/>
    </source>
</evidence>
<keyword evidence="8" id="KW-0560">Oxidoreductase</keyword>
<evidence type="ECO:0000313" key="8">
    <source>
        <dbReference type="EMBL" id="QDU55582.1"/>
    </source>
</evidence>
<dbReference type="OrthoDB" id="9795104at2"/>
<dbReference type="CDD" id="cd03467">
    <property type="entry name" value="Rieske"/>
    <property type="match status" value="1"/>
</dbReference>
<dbReference type="PANTHER" id="PTHR21496">
    <property type="entry name" value="FERREDOXIN-RELATED"/>
    <property type="match status" value="1"/>
</dbReference>
<evidence type="ECO:0000256" key="5">
    <source>
        <dbReference type="ARBA" id="ARBA00034078"/>
    </source>
</evidence>
<dbReference type="GO" id="GO:0051213">
    <property type="term" value="F:dioxygenase activity"/>
    <property type="evidence" value="ECO:0007669"/>
    <property type="project" value="UniProtKB-KW"/>
</dbReference>
<reference evidence="8 9" key="1">
    <citation type="submission" date="2019-02" db="EMBL/GenBank/DDBJ databases">
        <title>Deep-cultivation of Planctomycetes and their phenomic and genomic characterization uncovers novel biology.</title>
        <authorList>
            <person name="Wiegand S."/>
            <person name="Jogler M."/>
            <person name="Boedeker C."/>
            <person name="Pinto D."/>
            <person name="Vollmers J."/>
            <person name="Rivas-Marin E."/>
            <person name="Kohn T."/>
            <person name="Peeters S.H."/>
            <person name="Heuer A."/>
            <person name="Rast P."/>
            <person name="Oberbeckmann S."/>
            <person name="Bunk B."/>
            <person name="Jeske O."/>
            <person name="Meyerdierks A."/>
            <person name="Storesund J.E."/>
            <person name="Kallscheuer N."/>
            <person name="Luecker S."/>
            <person name="Lage O.M."/>
            <person name="Pohl T."/>
            <person name="Merkel B.J."/>
            <person name="Hornburger P."/>
            <person name="Mueller R.-W."/>
            <person name="Bruemmer F."/>
            <person name="Labrenz M."/>
            <person name="Spormann A.M."/>
            <person name="Op den Camp H."/>
            <person name="Overmann J."/>
            <person name="Amann R."/>
            <person name="Jetten M.S.M."/>
            <person name="Mascher T."/>
            <person name="Medema M.H."/>
            <person name="Devos D.P."/>
            <person name="Kaster A.-K."/>
            <person name="Ovreas L."/>
            <person name="Rohde M."/>
            <person name="Galperin M.Y."/>
            <person name="Jogler C."/>
        </authorList>
    </citation>
    <scope>NUCLEOTIDE SEQUENCE [LARGE SCALE GENOMIC DNA]</scope>
    <source>
        <strain evidence="8 9">Pan181</strain>
    </source>
</reference>
<evidence type="ECO:0000256" key="6">
    <source>
        <dbReference type="ARBA" id="ARBA00038001"/>
    </source>
</evidence>
<sequence length="105" mass="11076">MGEWVEVATVGECPPGTLLEAVVGESIVVVANVDGEFYALDGICAHQGGPLASGDLAGCTLTCPWHGWQYDIRTGRQLLSESICQTVYRARESGGTIQIEIPAPS</sequence>
<accession>A0A518ALH6</accession>
<protein>
    <submittedName>
        <fullName evidence="8">Naphthalene 1,2-dioxygenase/salicylate 5-hydroxylase system, ferredoxin component</fullName>
    </submittedName>
</protein>
<comment type="similarity">
    <text evidence="6">Belongs to the bacterial ring-hydroxylating dioxygenase ferredoxin component family.</text>
</comment>
<name>A0A518ALH6_9BACT</name>
<dbReference type="AlphaFoldDB" id="A0A518ALH6"/>
<comment type="cofactor">
    <cofactor evidence="5">
        <name>[2Fe-2S] cluster</name>
        <dbReference type="ChEBI" id="CHEBI:190135"/>
    </cofactor>
</comment>
<dbReference type="SUPFAM" id="SSF50022">
    <property type="entry name" value="ISP domain"/>
    <property type="match status" value="1"/>
</dbReference>
<evidence type="ECO:0000256" key="2">
    <source>
        <dbReference type="ARBA" id="ARBA00022723"/>
    </source>
</evidence>
<dbReference type="GO" id="GO:0051537">
    <property type="term" value="F:2 iron, 2 sulfur cluster binding"/>
    <property type="evidence" value="ECO:0007669"/>
    <property type="project" value="UniProtKB-KW"/>
</dbReference>
<dbReference type="PROSITE" id="PS51296">
    <property type="entry name" value="RIESKE"/>
    <property type="match status" value="1"/>
</dbReference>
<keyword evidence="1" id="KW-0001">2Fe-2S</keyword>
<dbReference type="KEGG" id="amuc:Pan181_17740"/>
<dbReference type="Pfam" id="PF00355">
    <property type="entry name" value="Rieske"/>
    <property type="match status" value="1"/>
</dbReference>
<evidence type="ECO:0000259" key="7">
    <source>
        <dbReference type="PROSITE" id="PS51296"/>
    </source>
</evidence>
<dbReference type="InterPro" id="IPR017941">
    <property type="entry name" value="Rieske_2Fe-2S"/>
</dbReference>
<gene>
    <name evidence="8" type="primary">nagAb_1</name>
    <name evidence="8" type="ORF">Pan181_17740</name>
</gene>
<evidence type="ECO:0000256" key="4">
    <source>
        <dbReference type="ARBA" id="ARBA00023014"/>
    </source>
</evidence>
<dbReference type="EMBL" id="CP036278">
    <property type="protein sequence ID" value="QDU55582.1"/>
    <property type="molecule type" value="Genomic_DNA"/>
</dbReference>
<dbReference type="InterPro" id="IPR036922">
    <property type="entry name" value="Rieske_2Fe-2S_sf"/>
</dbReference>
<dbReference type="PANTHER" id="PTHR21496:SF0">
    <property type="entry name" value="RIESKE DOMAIN-CONTAINING PROTEIN"/>
    <property type="match status" value="1"/>
</dbReference>
<evidence type="ECO:0000256" key="3">
    <source>
        <dbReference type="ARBA" id="ARBA00023004"/>
    </source>
</evidence>
<organism evidence="8 9">
    <name type="scientific">Aeoliella mucimassa</name>
    <dbReference type="NCBI Taxonomy" id="2527972"/>
    <lineage>
        <taxon>Bacteria</taxon>
        <taxon>Pseudomonadati</taxon>
        <taxon>Planctomycetota</taxon>
        <taxon>Planctomycetia</taxon>
        <taxon>Pirellulales</taxon>
        <taxon>Lacipirellulaceae</taxon>
        <taxon>Aeoliella</taxon>
    </lineage>
</organism>
<keyword evidence="2" id="KW-0479">Metal-binding</keyword>
<keyword evidence="4" id="KW-0411">Iron-sulfur</keyword>
<keyword evidence="8" id="KW-0223">Dioxygenase</keyword>
<dbReference type="RefSeq" id="WP_145246426.1">
    <property type="nucleotide sequence ID" value="NZ_CP036278.1"/>
</dbReference>
<feature type="domain" description="Rieske" evidence="7">
    <location>
        <begin position="4"/>
        <end position="99"/>
    </location>
</feature>
<keyword evidence="3" id="KW-0408">Iron</keyword>
<dbReference type="GO" id="GO:0046872">
    <property type="term" value="F:metal ion binding"/>
    <property type="evidence" value="ECO:0007669"/>
    <property type="project" value="UniProtKB-KW"/>
</dbReference>
<dbReference type="Gene3D" id="2.102.10.10">
    <property type="entry name" value="Rieske [2Fe-2S] iron-sulphur domain"/>
    <property type="match status" value="1"/>
</dbReference>